<reference evidence="2 3" key="1">
    <citation type="submission" date="2023-09" db="EMBL/GenBank/DDBJ databases">
        <authorList>
            <person name="Rey-Velasco X."/>
        </authorList>
    </citation>
    <scope>NUCLEOTIDE SEQUENCE [LARGE SCALE GENOMIC DNA]</scope>
    <source>
        <strain evidence="2 3">F260</strain>
    </source>
</reference>
<keyword evidence="2" id="KW-0808">Transferase</keyword>
<dbReference type="PANTHER" id="PTHR43415:SF3">
    <property type="entry name" value="GNAT-FAMILY ACETYLTRANSFERASE"/>
    <property type="match status" value="1"/>
</dbReference>
<dbReference type="Pfam" id="PF13302">
    <property type="entry name" value="Acetyltransf_3"/>
    <property type="match status" value="1"/>
</dbReference>
<dbReference type="GO" id="GO:0016740">
    <property type="term" value="F:transferase activity"/>
    <property type="evidence" value="ECO:0007669"/>
    <property type="project" value="UniProtKB-KW"/>
</dbReference>
<dbReference type="Proteomes" id="UP001245285">
    <property type="component" value="Unassembled WGS sequence"/>
</dbReference>
<proteinExistence type="predicted"/>
<dbReference type="RefSeq" id="WP_311494095.1">
    <property type="nucleotide sequence ID" value="NZ_JAVRHO010000005.1"/>
</dbReference>
<dbReference type="EMBL" id="JAVRHO010000005">
    <property type="protein sequence ID" value="MDT0645908.1"/>
    <property type="molecule type" value="Genomic_DNA"/>
</dbReference>
<keyword evidence="3" id="KW-1185">Reference proteome</keyword>
<dbReference type="PROSITE" id="PS51186">
    <property type="entry name" value="GNAT"/>
    <property type="match status" value="1"/>
</dbReference>
<evidence type="ECO:0000313" key="2">
    <source>
        <dbReference type="EMBL" id="MDT0645908.1"/>
    </source>
</evidence>
<sequence>MKKYYGERVYLNEIEKKDITDDVMKWFKDEELMKFYTSSKQTITKEKLLHSIEEGKSKGNLFTFGIYTIEDNTLIGTIKLGPIHQGHKTSDLVILIGDRNYLGKGLAVEAIKVGNTLAFEEFNIRKLYGGMYESNIPSIKAYTRAGWLVEGRLKGFYSVDNRNEDRILVGCFNPKHFKQEEIDEVSANQKRYLQL</sequence>
<comment type="caution">
    <text evidence="2">The sequence shown here is derived from an EMBL/GenBank/DDBJ whole genome shotgun (WGS) entry which is preliminary data.</text>
</comment>
<dbReference type="InterPro" id="IPR000182">
    <property type="entry name" value="GNAT_dom"/>
</dbReference>
<dbReference type="Gene3D" id="3.40.630.30">
    <property type="match status" value="1"/>
</dbReference>
<dbReference type="InterPro" id="IPR016181">
    <property type="entry name" value="Acyl_CoA_acyltransferase"/>
</dbReference>
<dbReference type="SUPFAM" id="SSF55729">
    <property type="entry name" value="Acyl-CoA N-acyltransferases (Nat)"/>
    <property type="match status" value="1"/>
</dbReference>
<organism evidence="2 3">
    <name type="scientific">Autumnicola lenta</name>
    <dbReference type="NCBI Taxonomy" id="3075593"/>
    <lineage>
        <taxon>Bacteria</taxon>
        <taxon>Pseudomonadati</taxon>
        <taxon>Bacteroidota</taxon>
        <taxon>Flavobacteriia</taxon>
        <taxon>Flavobacteriales</taxon>
        <taxon>Flavobacteriaceae</taxon>
        <taxon>Autumnicola</taxon>
    </lineage>
</organism>
<dbReference type="EC" id="2.-.-.-" evidence="2"/>
<dbReference type="PANTHER" id="PTHR43415">
    <property type="entry name" value="SPERMIDINE N(1)-ACETYLTRANSFERASE"/>
    <property type="match status" value="1"/>
</dbReference>
<gene>
    <name evidence="2" type="ORF">RM545_04340</name>
</gene>
<protein>
    <submittedName>
        <fullName evidence="2">GNAT family protein</fullName>
        <ecNumber evidence="2">2.-.-.-</ecNumber>
    </submittedName>
</protein>
<evidence type="ECO:0000259" key="1">
    <source>
        <dbReference type="PROSITE" id="PS51186"/>
    </source>
</evidence>
<evidence type="ECO:0000313" key="3">
    <source>
        <dbReference type="Proteomes" id="UP001245285"/>
    </source>
</evidence>
<name>A0ABU3CHU1_9FLAO</name>
<feature type="domain" description="N-acetyltransferase" evidence="1">
    <location>
        <begin position="19"/>
        <end position="174"/>
    </location>
</feature>
<accession>A0ABU3CHU1</accession>